<dbReference type="GeneID" id="56028928"/>
<keyword evidence="1" id="KW-0805">Transcription regulation</keyword>
<dbReference type="InterPro" id="IPR007050">
    <property type="entry name" value="HTH_bacterioopsin"/>
</dbReference>
<evidence type="ECO:0000313" key="5">
    <source>
        <dbReference type="Proteomes" id="UP000509750"/>
    </source>
</evidence>
<dbReference type="Proteomes" id="UP000509750">
    <property type="component" value="Chromosome"/>
</dbReference>
<dbReference type="Gene3D" id="1.10.10.10">
    <property type="entry name" value="Winged helix-like DNA-binding domain superfamily/Winged helix DNA-binding domain"/>
    <property type="match status" value="1"/>
</dbReference>
<reference evidence="4 5" key="1">
    <citation type="submission" date="2020-07" db="EMBL/GenBank/DDBJ databases">
        <title>Gai3-2, isolated from salt lake.</title>
        <authorList>
            <person name="Cui H."/>
            <person name="Shi X."/>
        </authorList>
    </citation>
    <scope>NUCLEOTIDE SEQUENCE [LARGE SCALE GENOMIC DNA]</scope>
    <source>
        <strain evidence="4 5">Gai3-2</strain>
    </source>
</reference>
<evidence type="ECO:0000256" key="1">
    <source>
        <dbReference type="ARBA" id="ARBA00023015"/>
    </source>
</evidence>
<evidence type="ECO:0000313" key="4">
    <source>
        <dbReference type="EMBL" id="QLG27645.1"/>
    </source>
</evidence>
<dbReference type="RefSeq" id="WP_179169220.1">
    <property type="nucleotide sequence ID" value="NZ_CP058529.1"/>
</dbReference>
<gene>
    <name evidence="4" type="ORF">HUG10_08805</name>
</gene>
<dbReference type="EMBL" id="CP058529">
    <property type="protein sequence ID" value="QLG27645.1"/>
    <property type="molecule type" value="Genomic_DNA"/>
</dbReference>
<dbReference type="AlphaFoldDB" id="A0A7D5GBT2"/>
<dbReference type="SUPFAM" id="SSF88659">
    <property type="entry name" value="Sigma3 and sigma4 domains of RNA polymerase sigma factors"/>
    <property type="match status" value="1"/>
</dbReference>
<keyword evidence="5" id="KW-1185">Reference proteome</keyword>
<dbReference type="Pfam" id="PF04967">
    <property type="entry name" value="HTH_10"/>
    <property type="match status" value="1"/>
</dbReference>
<dbReference type="KEGG" id="halg:HUG10_08805"/>
<sequence length="214" mass="23116">MPRATLKTKSNDGLVALSEAHPDAVFKVLGAWPDEEGLRLLVETDALGVDPLIETLGVISAVTGFEIRYGGSDRVLFEVTTTTPEPHGAMADSGIVPSFPLHLEDGWFVGDLVASQDQLSVFCDELDSAGIEYRITQVSATPAESPLLTDRQREVVDVALVHGYYDSPRDCTLTTLAEHLDVSKSAVSRVLHRAEGKIINAYRPAETDSRSPAN</sequence>
<feature type="domain" description="HTH bat-type" evidence="3">
    <location>
        <begin position="148"/>
        <end position="199"/>
    </location>
</feature>
<dbReference type="PANTHER" id="PTHR34236">
    <property type="entry name" value="DIMETHYL SULFOXIDE REDUCTASE TRANSCRIPTIONAL ACTIVATOR"/>
    <property type="match status" value="1"/>
</dbReference>
<evidence type="ECO:0000256" key="2">
    <source>
        <dbReference type="ARBA" id="ARBA00023163"/>
    </source>
</evidence>
<proteinExistence type="predicted"/>
<name>A0A7D5GBT2_9EURY</name>
<dbReference type="OrthoDB" id="51502at2157"/>
<dbReference type="InterPro" id="IPR013324">
    <property type="entry name" value="RNA_pol_sigma_r3/r4-like"/>
</dbReference>
<protein>
    <submittedName>
        <fullName evidence="4">Helix-turn-helix domain-containing protein</fullName>
    </submittedName>
</protein>
<evidence type="ECO:0000259" key="3">
    <source>
        <dbReference type="Pfam" id="PF04967"/>
    </source>
</evidence>
<accession>A0A7D5GBT2</accession>
<organism evidence="4 5">
    <name type="scientific">Halorarum halophilum</name>
    <dbReference type="NCBI Taxonomy" id="2743090"/>
    <lineage>
        <taxon>Archaea</taxon>
        <taxon>Methanobacteriati</taxon>
        <taxon>Methanobacteriota</taxon>
        <taxon>Stenosarchaea group</taxon>
        <taxon>Halobacteria</taxon>
        <taxon>Halobacteriales</taxon>
        <taxon>Haloferacaceae</taxon>
        <taxon>Halorarum</taxon>
    </lineage>
</organism>
<dbReference type="PANTHER" id="PTHR34236:SF1">
    <property type="entry name" value="DIMETHYL SULFOXIDE REDUCTASE TRANSCRIPTIONAL ACTIVATOR"/>
    <property type="match status" value="1"/>
</dbReference>
<dbReference type="InterPro" id="IPR036388">
    <property type="entry name" value="WH-like_DNA-bd_sf"/>
</dbReference>
<keyword evidence="2" id="KW-0804">Transcription</keyword>